<dbReference type="InterPro" id="IPR050721">
    <property type="entry name" value="Trk_Ktr_HKT_K-transport"/>
</dbReference>
<dbReference type="PROSITE" id="PS51201">
    <property type="entry name" value="RCK_N"/>
    <property type="match status" value="1"/>
</dbReference>
<keyword evidence="1" id="KW-0812">Transmembrane</keyword>
<evidence type="ECO:0000313" key="4">
    <source>
        <dbReference type="EMBL" id="XBH01326.1"/>
    </source>
</evidence>
<feature type="domain" description="RCK N-terminal" evidence="2">
    <location>
        <begin position="133"/>
        <end position="254"/>
    </location>
</feature>
<accession>A0AAU7C7U5</accession>
<keyword evidence="1" id="KW-1133">Transmembrane helix</keyword>
<dbReference type="SUPFAM" id="SSF116726">
    <property type="entry name" value="TrkA C-terminal domain-like"/>
    <property type="match status" value="1"/>
</dbReference>
<feature type="domain" description="RCK C-terminal" evidence="3">
    <location>
        <begin position="272"/>
        <end position="354"/>
    </location>
</feature>
<evidence type="ECO:0000259" key="3">
    <source>
        <dbReference type="PROSITE" id="PS51202"/>
    </source>
</evidence>
<gene>
    <name evidence="4" type="ORF">V5E97_23565</name>
</gene>
<dbReference type="Gene3D" id="3.30.70.1450">
    <property type="entry name" value="Regulator of K+ conductance, C-terminal domain"/>
    <property type="match status" value="1"/>
</dbReference>
<dbReference type="InterPro" id="IPR036291">
    <property type="entry name" value="NAD(P)-bd_dom_sf"/>
</dbReference>
<dbReference type="Pfam" id="PF02254">
    <property type="entry name" value="TrkA_N"/>
    <property type="match status" value="1"/>
</dbReference>
<dbReference type="PANTHER" id="PTHR43833:SF11">
    <property type="entry name" value="VOLTAGE-GATED POTASSIUM CHANNEL KCH"/>
    <property type="match status" value="1"/>
</dbReference>
<sequence>MKWLLDIRSGAKRMQAPIGFAIYVRYLRFLLWEFRWSLGIFWSLVLVGGLVLHQCYHHRPLTYIEGCYSVFLLIFLEPYLDFPDEWYLQPLFFLLPIVGLGAVVDSLIRLGYLTFTKKSHLPEWQRMMASLYRNHIIVVGLGKVGFQVVQGILALREPVVVVERIGSDSTLIDEIIDLGVPVIRGDGRNAKTLELAGIGHARAVILATSDDLTNLDAGLTSKDLNPGAKIVLRLFDESLATKIAGAFSLPAISTAQVSATAFIAAATGRKVYQRFQLADQPLHLIDLTISPTGKLVGRTVGDVQTDSKVNVVMYHGKAGVNVNPGHDIVLEPDDMLLVIAPIDRLIEMESTNQPGQRPTGVPR</sequence>
<dbReference type="InterPro" id="IPR003148">
    <property type="entry name" value="RCK_N"/>
</dbReference>
<proteinExistence type="predicted"/>
<keyword evidence="1" id="KW-0472">Membrane</keyword>
<dbReference type="AlphaFoldDB" id="A0AAU7C7U5"/>
<dbReference type="PROSITE" id="PS51202">
    <property type="entry name" value="RCK_C"/>
    <property type="match status" value="1"/>
</dbReference>
<feature type="transmembrane region" description="Helical" evidence="1">
    <location>
        <begin position="61"/>
        <end position="80"/>
    </location>
</feature>
<dbReference type="RefSeq" id="WP_406694024.1">
    <property type="nucleotide sequence ID" value="NZ_CP155447.1"/>
</dbReference>
<protein>
    <submittedName>
        <fullName evidence="4">NAD-binding protein</fullName>
    </submittedName>
</protein>
<dbReference type="InterPro" id="IPR036721">
    <property type="entry name" value="RCK_C_sf"/>
</dbReference>
<dbReference type="InterPro" id="IPR006037">
    <property type="entry name" value="RCK_C"/>
</dbReference>
<reference evidence="4" key="1">
    <citation type="submission" date="2024-05" db="EMBL/GenBank/DDBJ databases">
        <title>Planctomycetes of the genus Singulisphaera possess chitinolytic capabilities.</title>
        <authorList>
            <person name="Ivanova A."/>
        </authorList>
    </citation>
    <scope>NUCLEOTIDE SEQUENCE</scope>
    <source>
        <strain evidence="4">Ch08T</strain>
    </source>
</reference>
<evidence type="ECO:0000256" key="1">
    <source>
        <dbReference type="SAM" id="Phobius"/>
    </source>
</evidence>
<feature type="transmembrane region" description="Helical" evidence="1">
    <location>
        <begin position="92"/>
        <end position="115"/>
    </location>
</feature>
<feature type="transmembrane region" description="Helical" evidence="1">
    <location>
        <begin position="34"/>
        <end position="52"/>
    </location>
</feature>
<organism evidence="4">
    <name type="scientific">Singulisphaera sp. Ch08</name>
    <dbReference type="NCBI Taxonomy" id="3120278"/>
    <lineage>
        <taxon>Bacteria</taxon>
        <taxon>Pseudomonadati</taxon>
        <taxon>Planctomycetota</taxon>
        <taxon>Planctomycetia</taxon>
        <taxon>Isosphaerales</taxon>
        <taxon>Isosphaeraceae</taxon>
        <taxon>Singulisphaera</taxon>
    </lineage>
</organism>
<dbReference type="GO" id="GO:0008324">
    <property type="term" value="F:monoatomic cation transmembrane transporter activity"/>
    <property type="evidence" value="ECO:0007669"/>
    <property type="project" value="InterPro"/>
</dbReference>
<dbReference type="Gene3D" id="3.40.50.720">
    <property type="entry name" value="NAD(P)-binding Rossmann-like Domain"/>
    <property type="match status" value="1"/>
</dbReference>
<name>A0AAU7C7U5_9BACT</name>
<feature type="transmembrane region" description="Helical" evidence="1">
    <location>
        <begin position="136"/>
        <end position="155"/>
    </location>
</feature>
<evidence type="ECO:0000259" key="2">
    <source>
        <dbReference type="PROSITE" id="PS51201"/>
    </source>
</evidence>
<dbReference type="EMBL" id="CP155447">
    <property type="protein sequence ID" value="XBH01326.1"/>
    <property type="molecule type" value="Genomic_DNA"/>
</dbReference>
<dbReference type="Pfam" id="PF02080">
    <property type="entry name" value="TrkA_C"/>
    <property type="match status" value="1"/>
</dbReference>
<dbReference type="GO" id="GO:0006813">
    <property type="term" value="P:potassium ion transport"/>
    <property type="evidence" value="ECO:0007669"/>
    <property type="project" value="InterPro"/>
</dbReference>
<dbReference type="SUPFAM" id="SSF51735">
    <property type="entry name" value="NAD(P)-binding Rossmann-fold domains"/>
    <property type="match status" value="1"/>
</dbReference>
<dbReference type="PANTHER" id="PTHR43833">
    <property type="entry name" value="POTASSIUM CHANNEL PROTEIN 2-RELATED-RELATED"/>
    <property type="match status" value="1"/>
</dbReference>